<accession>A0A2T2YKP2</accession>
<comment type="catalytic activity">
    <reaction evidence="5">
        <text>glycyl-tRNA(Gly) + acetyl-CoA = N-acetylglycyl-tRNA(Gly) + CoA + H(+)</text>
        <dbReference type="Rhea" id="RHEA:81867"/>
        <dbReference type="Rhea" id="RHEA-COMP:9683"/>
        <dbReference type="Rhea" id="RHEA-COMP:19766"/>
        <dbReference type="ChEBI" id="CHEBI:15378"/>
        <dbReference type="ChEBI" id="CHEBI:57287"/>
        <dbReference type="ChEBI" id="CHEBI:57288"/>
        <dbReference type="ChEBI" id="CHEBI:78522"/>
        <dbReference type="ChEBI" id="CHEBI:232036"/>
    </reaction>
</comment>
<organism evidence="7 8">
    <name type="scientific">Adhaeribacter arboris</name>
    <dbReference type="NCBI Taxonomy" id="2072846"/>
    <lineage>
        <taxon>Bacteria</taxon>
        <taxon>Pseudomonadati</taxon>
        <taxon>Bacteroidota</taxon>
        <taxon>Cytophagia</taxon>
        <taxon>Cytophagales</taxon>
        <taxon>Hymenobacteraceae</taxon>
        <taxon>Adhaeribacter</taxon>
    </lineage>
</organism>
<evidence type="ECO:0000313" key="7">
    <source>
        <dbReference type="EMBL" id="PSR56084.1"/>
    </source>
</evidence>
<dbReference type="GO" id="GO:0016747">
    <property type="term" value="F:acyltransferase activity, transferring groups other than amino-acyl groups"/>
    <property type="evidence" value="ECO:0007669"/>
    <property type="project" value="InterPro"/>
</dbReference>
<keyword evidence="4" id="KW-0012">Acyltransferase</keyword>
<name>A0A2T2YKP2_9BACT</name>
<dbReference type="PANTHER" id="PTHR36449">
    <property type="entry name" value="ACETYLTRANSFERASE-RELATED"/>
    <property type="match status" value="1"/>
</dbReference>
<feature type="domain" description="N-acetyltransferase" evidence="6">
    <location>
        <begin position="48"/>
        <end position="154"/>
    </location>
</feature>
<evidence type="ECO:0000259" key="6">
    <source>
        <dbReference type="Pfam" id="PF00583"/>
    </source>
</evidence>
<dbReference type="Pfam" id="PF00583">
    <property type="entry name" value="Acetyltransf_1"/>
    <property type="match status" value="1"/>
</dbReference>
<dbReference type="EMBL" id="PYFT01000001">
    <property type="protein sequence ID" value="PSR56084.1"/>
    <property type="molecule type" value="Genomic_DNA"/>
</dbReference>
<dbReference type="SUPFAM" id="SSF55729">
    <property type="entry name" value="Acyl-CoA N-acyltransferases (Nat)"/>
    <property type="match status" value="1"/>
</dbReference>
<keyword evidence="3 7" id="KW-0808">Transferase</keyword>
<dbReference type="InterPro" id="IPR016181">
    <property type="entry name" value="Acyl_CoA_acyltransferase"/>
</dbReference>
<evidence type="ECO:0000256" key="1">
    <source>
        <dbReference type="ARBA" id="ARBA00022491"/>
    </source>
</evidence>
<gene>
    <name evidence="7" type="ORF">AHMF7605_22560</name>
</gene>
<evidence type="ECO:0000313" key="8">
    <source>
        <dbReference type="Proteomes" id="UP000240357"/>
    </source>
</evidence>
<evidence type="ECO:0000256" key="2">
    <source>
        <dbReference type="ARBA" id="ARBA00022649"/>
    </source>
</evidence>
<keyword evidence="2" id="KW-1277">Toxin-antitoxin system</keyword>
<proteinExistence type="predicted"/>
<dbReference type="AlphaFoldDB" id="A0A2T2YKP2"/>
<protein>
    <submittedName>
        <fullName evidence="7">GNAT family N-acetyltransferase</fullName>
    </submittedName>
</protein>
<dbReference type="Proteomes" id="UP000240357">
    <property type="component" value="Unassembled WGS sequence"/>
</dbReference>
<evidence type="ECO:0000256" key="5">
    <source>
        <dbReference type="ARBA" id="ARBA00049880"/>
    </source>
</evidence>
<evidence type="ECO:0000256" key="3">
    <source>
        <dbReference type="ARBA" id="ARBA00022679"/>
    </source>
</evidence>
<dbReference type="PANTHER" id="PTHR36449:SF1">
    <property type="entry name" value="ACETYLTRANSFERASE"/>
    <property type="match status" value="1"/>
</dbReference>
<dbReference type="InterPro" id="IPR000182">
    <property type="entry name" value="GNAT_dom"/>
</dbReference>
<keyword evidence="1" id="KW-0678">Repressor</keyword>
<comment type="caution">
    <text evidence="7">The sequence shown here is derived from an EMBL/GenBank/DDBJ whole genome shotgun (WGS) entry which is preliminary data.</text>
</comment>
<dbReference type="Gene3D" id="3.40.630.30">
    <property type="match status" value="1"/>
</dbReference>
<evidence type="ECO:0000256" key="4">
    <source>
        <dbReference type="ARBA" id="ARBA00023315"/>
    </source>
</evidence>
<sequence>MLSLSSLSFERLNDGHSFSEFDCGDPDINDFLKEDAINFCNSLMAVSYGFIHPDNKELVGYFCISNDSLIDKGDRSIWNKLNRGINNSKRRKEYPSVKIGRLGVSVNYQGQNIGDQILDFIKGWFAFDNKTGCRFILVDAYNKPKVISFYQRNEFNFLTKSDEGQETRIMFFDLARLL</sequence>
<reference evidence="7 8" key="1">
    <citation type="submission" date="2018-03" db="EMBL/GenBank/DDBJ databases">
        <title>Adhaeribacter sp. HMF7605 Genome sequencing and assembly.</title>
        <authorList>
            <person name="Kang H."/>
            <person name="Kang J."/>
            <person name="Cha I."/>
            <person name="Kim H."/>
            <person name="Joh K."/>
        </authorList>
    </citation>
    <scope>NUCLEOTIDE SEQUENCE [LARGE SCALE GENOMIC DNA]</scope>
    <source>
        <strain evidence="7 8">HMF7605</strain>
    </source>
</reference>
<keyword evidence="8" id="KW-1185">Reference proteome</keyword>